<accession>A0A7S2H2R0</accession>
<keyword evidence="2" id="KW-0328">Glycosyltransferase</keyword>
<dbReference type="InterPro" id="IPR029044">
    <property type="entry name" value="Nucleotide-diphossugar_trans"/>
</dbReference>
<dbReference type="InterPro" id="IPR002495">
    <property type="entry name" value="Glyco_trans_8"/>
</dbReference>
<sequence length="282" mass="31821">MSSLISLSRSLERPRECSVHIVVSEEDADAARDLLECFRVELGTSNVPAVQVHALSSEAVPFDPSRITSHPHLSHSKSAFFRFYLGELLPEVDRVLYLDTDTIVRADVGQLYRMPMEHAIACVHERALLDKFLLVQSVNTTSLLQHMPDRTLPQLQTGVALLDLQKWRADGIAEALTEWPKRLGAYNVQMIFGLEFHFQRGHDTLDEAWDLYGLGLHSGVERWISATPDWTPAQLAAAKILHYSGSKKPWSSRSRNSKTAMYQDLYAPYAPRHQCNVLSSQV</sequence>
<evidence type="ECO:0000256" key="1">
    <source>
        <dbReference type="ARBA" id="ARBA00006351"/>
    </source>
</evidence>
<keyword evidence="4" id="KW-0479">Metal-binding</keyword>
<reference evidence="5" key="1">
    <citation type="submission" date="2021-01" db="EMBL/GenBank/DDBJ databases">
        <authorList>
            <person name="Corre E."/>
            <person name="Pelletier E."/>
            <person name="Niang G."/>
            <person name="Scheremetjew M."/>
            <person name="Finn R."/>
            <person name="Kale V."/>
            <person name="Holt S."/>
            <person name="Cochrane G."/>
            <person name="Meng A."/>
            <person name="Brown T."/>
            <person name="Cohen L."/>
        </authorList>
    </citation>
    <scope>NUCLEOTIDE SEQUENCE</scope>
    <source>
        <strain evidence="5">CCMP2222</strain>
    </source>
</reference>
<proteinExistence type="inferred from homology"/>
<evidence type="ECO:0000256" key="3">
    <source>
        <dbReference type="ARBA" id="ARBA00022679"/>
    </source>
</evidence>
<protein>
    <recommendedName>
        <fullName evidence="6">Hexosyltransferase</fullName>
    </recommendedName>
</protein>
<evidence type="ECO:0000313" key="5">
    <source>
        <dbReference type="EMBL" id="CAD9478796.1"/>
    </source>
</evidence>
<organism evidence="5">
    <name type="scientific">Alexandrium andersonii</name>
    <dbReference type="NCBI Taxonomy" id="327968"/>
    <lineage>
        <taxon>Eukaryota</taxon>
        <taxon>Sar</taxon>
        <taxon>Alveolata</taxon>
        <taxon>Dinophyceae</taxon>
        <taxon>Gonyaulacales</taxon>
        <taxon>Pyrocystaceae</taxon>
        <taxon>Alexandrium</taxon>
    </lineage>
</organism>
<comment type="similarity">
    <text evidence="1">Belongs to the glycosyltransferase 8 family.</text>
</comment>
<keyword evidence="3" id="KW-0808">Transferase</keyword>
<dbReference type="GO" id="GO:0046872">
    <property type="term" value="F:metal ion binding"/>
    <property type="evidence" value="ECO:0007669"/>
    <property type="project" value="UniProtKB-KW"/>
</dbReference>
<dbReference type="SUPFAM" id="SSF53448">
    <property type="entry name" value="Nucleotide-diphospho-sugar transferases"/>
    <property type="match status" value="1"/>
</dbReference>
<evidence type="ECO:0008006" key="6">
    <source>
        <dbReference type="Google" id="ProtNLM"/>
    </source>
</evidence>
<dbReference type="AlphaFoldDB" id="A0A7S2H2R0"/>
<dbReference type="Pfam" id="PF01501">
    <property type="entry name" value="Glyco_transf_8"/>
    <property type="match status" value="1"/>
</dbReference>
<evidence type="ECO:0000256" key="2">
    <source>
        <dbReference type="ARBA" id="ARBA00022676"/>
    </source>
</evidence>
<dbReference type="PANTHER" id="PTHR13778">
    <property type="entry name" value="GLYCOSYLTRANSFERASE 8 DOMAIN-CONTAINING PROTEIN"/>
    <property type="match status" value="1"/>
</dbReference>
<dbReference type="GO" id="GO:0005794">
    <property type="term" value="C:Golgi apparatus"/>
    <property type="evidence" value="ECO:0007669"/>
    <property type="project" value="TreeGrafter"/>
</dbReference>
<dbReference type="Gene3D" id="3.90.550.10">
    <property type="entry name" value="Spore Coat Polysaccharide Biosynthesis Protein SpsA, Chain A"/>
    <property type="match status" value="1"/>
</dbReference>
<name>A0A7S2H2R0_9DINO</name>
<dbReference type="PANTHER" id="PTHR13778:SF47">
    <property type="entry name" value="LIPOPOLYSACCHARIDE 1,3-GALACTOSYLTRANSFERASE"/>
    <property type="match status" value="1"/>
</dbReference>
<evidence type="ECO:0000256" key="4">
    <source>
        <dbReference type="ARBA" id="ARBA00022723"/>
    </source>
</evidence>
<dbReference type="EMBL" id="HBGQ01068115">
    <property type="protein sequence ID" value="CAD9478796.1"/>
    <property type="molecule type" value="Transcribed_RNA"/>
</dbReference>
<gene>
    <name evidence="5" type="ORF">AAND1436_LOCUS32763</name>
</gene>
<dbReference type="InterPro" id="IPR050748">
    <property type="entry name" value="Glycosyltrans_8_dom-fam"/>
</dbReference>
<dbReference type="GO" id="GO:0016757">
    <property type="term" value="F:glycosyltransferase activity"/>
    <property type="evidence" value="ECO:0007669"/>
    <property type="project" value="UniProtKB-KW"/>
</dbReference>